<sequence length="65" mass="7195">MEKRYRVQAHVDKPDGRKLTIVMMSNATSAPSAMSIAAEELRAGYQAVHFDSIIPVHQVQTRAGK</sequence>
<dbReference type="Proteomes" id="UP000254332">
    <property type="component" value="Unassembled WGS sequence"/>
</dbReference>
<reference evidence="1 2" key="1">
    <citation type="submission" date="2018-06" db="EMBL/GenBank/DDBJ databases">
        <authorList>
            <consortium name="Pathogen Informatics"/>
            <person name="Doyle S."/>
        </authorList>
    </citation>
    <scope>NUCLEOTIDE SEQUENCE [LARGE SCALE GENOMIC DNA]</scope>
    <source>
        <strain evidence="1 2">NCTC10718</strain>
    </source>
</reference>
<proteinExistence type="predicted"/>
<protein>
    <submittedName>
        <fullName evidence="1">Uncharacterized protein</fullName>
    </submittedName>
</protein>
<organism evidence="1 2">
    <name type="scientific">Salmonella enterica</name>
    <name type="common">Salmonella choleraesuis</name>
    <dbReference type="NCBI Taxonomy" id="28901"/>
    <lineage>
        <taxon>Bacteria</taxon>
        <taxon>Pseudomonadati</taxon>
        <taxon>Pseudomonadota</taxon>
        <taxon>Gammaproteobacteria</taxon>
        <taxon>Enterobacterales</taxon>
        <taxon>Enterobacteriaceae</taxon>
        <taxon>Salmonella</taxon>
    </lineage>
</organism>
<evidence type="ECO:0000313" key="2">
    <source>
        <dbReference type="Proteomes" id="UP000254332"/>
    </source>
</evidence>
<gene>
    <name evidence="1" type="ORF">NCTC10718_03808</name>
</gene>
<accession>A0A379R1J0</accession>
<name>A0A402PL13_SALER</name>
<dbReference type="EMBL" id="UGWQ01000001">
    <property type="protein sequence ID" value="SUF70955.1"/>
    <property type="molecule type" value="Genomic_DNA"/>
</dbReference>
<dbReference type="AlphaFoldDB" id="A0A402PL13"/>
<evidence type="ECO:0000313" key="1">
    <source>
        <dbReference type="EMBL" id="SUF70955.1"/>
    </source>
</evidence>
<accession>A0A402PL13</accession>